<gene>
    <name evidence="1" type="ORF">Forpe1208_v014975</name>
</gene>
<dbReference type="Proteomes" id="UP000694050">
    <property type="component" value="Unassembled WGS sequence"/>
</dbReference>
<accession>A0A8J5NII8</accession>
<dbReference type="EMBL" id="JAELUQ010000012">
    <property type="protein sequence ID" value="KAG7405014.1"/>
    <property type="molecule type" value="Genomic_DNA"/>
</dbReference>
<name>A0A8J5NII8_FUSOX</name>
<evidence type="ECO:0000313" key="2">
    <source>
        <dbReference type="Proteomes" id="UP000694050"/>
    </source>
</evidence>
<reference evidence="1" key="1">
    <citation type="submission" date="2021-04" db="EMBL/GenBank/DDBJ databases">
        <title>First draft genome resource for Brassicaceae pathogens Fusarium oxysporum f. sp. raphani and Fusarium oxysporum f. sp. rapae.</title>
        <authorList>
            <person name="Asai S."/>
        </authorList>
    </citation>
    <scope>NUCLEOTIDE SEQUENCE</scope>
    <source>
        <strain evidence="1">Tf1208</strain>
    </source>
</reference>
<protein>
    <submittedName>
        <fullName evidence="1">Uncharacterized protein</fullName>
    </submittedName>
</protein>
<dbReference type="AlphaFoldDB" id="A0A8J5NII8"/>
<evidence type="ECO:0000313" key="1">
    <source>
        <dbReference type="EMBL" id="KAG7405014.1"/>
    </source>
</evidence>
<organism evidence="1 2">
    <name type="scientific">Fusarium oxysporum f. sp. rapae</name>
    <dbReference type="NCBI Taxonomy" id="485398"/>
    <lineage>
        <taxon>Eukaryota</taxon>
        <taxon>Fungi</taxon>
        <taxon>Dikarya</taxon>
        <taxon>Ascomycota</taxon>
        <taxon>Pezizomycotina</taxon>
        <taxon>Sordariomycetes</taxon>
        <taxon>Hypocreomycetidae</taxon>
        <taxon>Hypocreales</taxon>
        <taxon>Nectriaceae</taxon>
        <taxon>Fusarium</taxon>
        <taxon>Fusarium oxysporum species complex</taxon>
    </lineage>
</organism>
<sequence length="237" mass="26028">MEHARLVPGNVMERVAPLAPKLMINIDPKWVKQLRDDWNICCSFGFKSNSSNVEFNVIAWARTPQQILNISFEDVYSIAASAENILPGDEIVPSTKSVPVNLGDTVFLAADWTISIVEPPESDAAGVFRFRTKSDGDSSAIIMKSMHRKIQPVYIAGIGTDPLPPGTYSIKPTGNACFFFLGQQEGTSFSLNDVSNPKTVKYAGNLPMTIVYDQDGNWIVRKDVDLDPGSHRASSFS</sequence>
<comment type="caution">
    <text evidence="1">The sequence shown here is derived from an EMBL/GenBank/DDBJ whole genome shotgun (WGS) entry which is preliminary data.</text>
</comment>
<proteinExistence type="predicted"/>